<dbReference type="InterPro" id="IPR023606">
    <property type="entry name" value="CoA-Trfase_III_dom_1_sf"/>
</dbReference>
<sequence length="421" mass="44906">MSTVDQHAKVGQYTEVPSSDVSRRRGPLRNLRVVDLTTSYAGPTATMYLADLGADVIKVERPGTGDDARQWGPPFTGSASAWFGSANRNKRSVVLDLGSAAGQEALLKLIATADVLVENFNPAKLKSLGVDYPTLRARFPRLIYCAMSGFGLTGPDHARPGYDLAAQARSGLMSVTGQLGGPPQRVSTALSDVVTGMCAAIAVCAAVVEQQVTGNGDLVDVSLLDSDLALMAPRIAAYLAGEPEPAPSGGTDSVLAIYQPFKAADREIVVAIGNDKMWARFCQALGLEENIQNAELRSNAGRKLQRPVLIPAIADRIVTRPASEWVELLEQAGVPCSVVQTLSEVVSDPQVVERRSLMPDLKHDGLFTVRSPFRLDSIPDVPNEPYPELGQDTEDVLKELDLTVDEIGEIVSVSNGQTGSD</sequence>
<keyword evidence="1 3" id="KW-0808">Transferase</keyword>
<dbReference type="Pfam" id="PF02515">
    <property type="entry name" value="CoA_transf_3"/>
    <property type="match status" value="1"/>
</dbReference>
<proteinExistence type="predicted"/>
<evidence type="ECO:0000313" key="3">
    <source>
        <dbReference type="EMBL" id="GAA4728058.1"/>
    </source>
</evidence>
<dbReference type="SUPFAM" id="SSF89796">
    <property type="entry name" value="CoA-transferase family III (CaiB/BaiF)"/>
    <property type="match status" value="1"/>
</dbReference>
<dbReference type="InterPro" id="IPR050483">
    <property type="entry name" value="CoA-transferase_III_domain"/>
</dbReference>
<accession>A0ABP8YI85</accession>
<evidence type="ECO:0000256" key="1">
    <source>
        <dbReference type="ARBA" id="ARBA00022679"/>
    </source>
</evidence>
<keyword evidence="4" id="KW-1185">Reference proteome</keyword>
<dbReference type="PANTHER" id="PTHR48207:SF3">
    <property type="entry name" value="SUCCINATE--HYDROXYMETHYLGLUTARATE COA-TRANSFERASE"/>
    <property type="match status" value="1"/>
</dbReference>
<dbReference type="InterPro" id="IPR044855">
    <property type="entry name" value="CoA-Trfase_III_dom3_sf"/>
</dbReference>
<protein>
    <submittedName>
        <fullName evidence="3">CoA transferase</fullName>
    </submittedName>
</protein>
<name>A0ABP8YI85_9ACTN</name>
<dbReference type="Gene3D" id="3.40.50.10540">
    <property type="entry name" value="Crotonobetainyl-coa:carnitine coa-transferase, domain 1"/>
    <property type="match status" value="1"/>
</dbReference>
<dbReference type="PANTHER" id="PTHR48207">
    <property type="entry name" value="SUCCINATE--HYDROXYMETHYLGLUTARATE COA-TRANSFERASE"/>
    <property type="match status" value="1"/>
</dbReference>
<evidence type="ECO:0000313" key="4">
    <source>
        <dbReference type="Proteomes" id="UP001499882"/>
    </source>
</evidence>
<dbReference type="EMBL" id="BAABKN010000005">
    <property type="protein sequence ID" value="GAA4728058.1"/>
    <property type="molecule type" value="Genomic_DNA"/>
</dbReference>
<feature type="region of interest" description="Disordered" evidence="2">
    <location>
        <begin position="1"/>
        <end position="24"/>
    </location>
</feature>
<dbReference type="Gene3D" id="3.30.1540.10">
    <property type="entry name" value="formyl-coa transferase, domain 3"/>
    <property type="match status" value="1"/>
</dbReference>
<dbReference type="GO" id="GO:0016740">
    <property type="term" value="F:transferase activity"/>
    <property type="evidence" value="ECO:0007669"/>
    <property type="project" value="UniProtKB-KW"/>
</dbReference>
<gene>
    <name evidence="3" type="ORF">GCM10023350_08990</name>
</gene>
<evidence type="ECO:0000256" key="2">
    <source>
        <dbReference type="SAM" id="MobiDB-lite"/>
    </source>
</evidence>
<reference evidence="4" key="1">
    <citation type="journal article" date="2019" name="Int. J. Syst. Evol. Microbiol.">
        <title>The Global Catalogue of Microorganisms (GCM) 10K type strain sequencing project: providing services to taxonomists for standard genome sequencing and annotation.</title>
        <authorList>
            <consortium name="The Broad Institute Genomics Platform"/>
            <consortium name="The Broad Institute Genome Sequencing Center for Infectious Disease"/>
            <person name="Wu L."/>
            <person name="Ma J."/>
        </authorList>
    </citation>
    <scope>NUCLEOTIDE SEQUENCE [LARGE SCALE GENOMIC DNA]</scope>
    <source>
        <strain evidence="4">JCM 18532</strain>
    </source>
</reference>
<comment type="caution">
    <text evidence="3">The sequence shown here is derived from an EMBL/GenBank/DDBJ whole genome shotgun (WGS) entry which is preliminary data.</text>
</comment>
<dbReference type="RefSeq" id="WP_345525392.1">
    <property type="nucleotide sequence ID" value="NZ_BAABKN010000005.1"/>
</dbReference>
<dbReference type="InterPro" id="IPR003673">
    <property type="entry name" value="CoA-Trfase_fam_III"/>
</dbReference>
<dbReference type="Proteomes" id="UP001499882">
    <property type="component" value="Unassembled WGS sequence"/>
</dbReference>
<organism evidence="3 4">
    <name type="scientific">Nocardioides endophyticus</name>
    <dbReference type="NCBI Taxonomy" id="1353775"/>
    <lineage>
        <taxon>Bacteria</taxon>
        <taxon>Bacillati</taxon>
        <taxon>Actinomycetota</taxon>
        <taxon>Actinomycetes</taxon>
        <taxon>Propionibacteriales</taxon>
        <taxon>Nocardioidaceae</taxon>
        <taxon>Nocardioides</taxon>
    </lineage>
</organism>